<dbReference type="EMBL" id="CP073633">
    <property type="protein sequence ID" value="WHQ68787.1"/>
    <property type="molecule type" value="Genomic_DNA"/>
</dbReference>
<protein>
    <submittedName>
        <fullName evidence="1">Acyltransferase</fullName>
    </submittedName>
</protein>
<evidence type="ECO:0000313" key="2">
    <source>
        <dbReference type="Proteomes" id="UP001223720"/>
    </source>
</evidence>
<dbReference type="InterPro" id="IPR051159">
    <property type="entry name" value="Hexapeptide_acetyltransf"/>
</dbReference>
<dbReference type="Pfam" id="PF00132">
    <property type="entry name" value="Hexapep"/>
    <property type="match status" value="1"/>
</dbReference>
<dbReference type="SUPFAM" id="SSF51161">
    <property type="entry name" value="Trimeric LpxA-like enzymes"/>
    <property type="match status" value="1"/>
</dbReference>
<dbReference type="GO" id="GO:0016746">
    <property type="term" value="F:acyltransferase activity"/>
    <property type="evidence" value="ECO:0007669"/>
    <property type="project" value="UniProtKB-KW"/>
</dbReference>
<accession>A0AAX3WBD2</accession>
<sequence length="251" mass="27603">MSEQFEAQIAAFEAAGNTVVGRPKFVIGDCSFGECRSGSEVTFNEDVTLCGTQINFPLGGGKLILSRNVRLFAWIHVGPKSVISIGEDTFFNRHCELHAWESASIAIGCGCLLSNIRVRTSDMHSIYDLYSSERINIAKSVEIGNNVWIGEFTTVGKGSRIDDGSVVGAYAFVSGYVPPNCIAVGQPARVVKRGIRWDRSLDMSNPVAMPPTARPVKAMQSATQSVERRSPWTFAKTRWEAIRLNLPMIRR</sequence>
<name>A0AAX3WBD2_METEX</name>
<dbReference type="InterPro" id="IPR001451">
    <property type="entry name" value="Hexapep"/>
</dbReference>
<dbReference type="RefSeq" id="WP_283535301.1">
    <property type="nucleotide sequence ID" value="NZ_CP073633.1"/>
</dbReference>
<dbReference type="PANTHER" id="PTHR23416:SF78">
    <property type="entry name" value="LIPOPOLYSACCHARIDE BIOSYNTHESIS O-ACETYL TRANSFERASE WBBJ-RELATED"/>
    <property type="match status" value="1"/>
</dbReference>
<keyword evidence="1" id="KW-0808">Transferase</keyword>
<evidence type="ECO:0000313" key="1">
    <source>
        <dbReference type="EMBL" id="WHQ68787.1"/>
    </source>
</evidence>
<dbReference type="Gene3D" id="2.160.10.10">
    <property type="entry name" value="Hexapeptide repeat proteins"/>
    <property type="match status" value="1"/>
</dbReference>
<gene>
    <name evidence="1" type="ORF">KEC54_20910</name>
</gene>
<reference evidence="1" key="1">
    <citation type="journal article" date="2022" name="Biotechnol. Bioprocess Eng.">
        <title>Pan-genome Analysis Reveals Comparative Genomic Features of Central Metabolic Pathways in Methylorubrum extorquens.</title>
        <authorList>
            <person name="Lee G.M."/>
            <person name="Scott-Nevros Z.K."/>
            <person name="Lee S.-M."/>
            <person name="Kim D."/>
        </authorList>
    </citation>
    <scope>NUCLEOTIDE SEQUENCE</scope>
    <source>
        <strain evidence="1">ATCC 55366</strain>
    </source>
</reference>
<keyword evidence="1" id="KW-0012">Acyltransferase</keyword>
<dbReference type="AlphaFoldDB" id="A0AAX3WBD2"/>
<dbReference type="InterPro" id="IPR011004">
    <property type="entry name" value="Trimer_LpxA-like_sf"/>
</dbReference>
<proteinExistence type="predicted"/>
<dbReference type="Proteomes" id="UP001223720">
    <property type="component" value="Chromosome"/>
</dbReference>
<organism evidence="1 2">
    <name type="scientific">Methylorubrum extorquens</name>
    <name type="common">Methylobacterium dichloromethanicum</name>
    <name type="synonym">Methylobacterium extorquens</name>
    <dbReference type="NCBI Taxonomy" id="408"/>
    <lineage>
        <taxon>Bacteria</taxon>
        <taxon>Pseudomonadati</taxon>
        <taxon>Pseudomonadota</taxon>
        <taxon>Alphaproteobacteria</taxon>
        <taxon>Hyphomicrobiales</taxon>
        <taxon>Methylobacteriaceae</taxon>
        <taxon>Methylorubrum</taxon>
    </lineage>
</organism>
<dbReference type="PANTHER" id="PTHR23416">
    <property type="entry name" value="SIALIC ACID SYNTHASE-RELATED"/>
    <property type="match status" value="1"/>
</dbReference>
<dbReference type="CDD" id="cd04647">
    <property type="entry name" value="LbH_MAT_like"/>
    <property type="match status" value="1"/>
</dbReference>